<keyword evidence="3" id="KW-1185">Reference proteome</keyword>
<organism evidence="2 3">
    <name type="scientific">Pandoraea sputorum</name>
    <dbReference type="NCBI Taxonomy" id="93222"/>
    <lineage>
        <taxon>Bacteria</taxon>
        <taxon>Pseudomonadati</taxon>
        <taxon>Pseudomonadota</taxon>
        <taxon>Betaproteobacteria</taxon>
        <taxon>Burkholderiales</taxon>
        <taxon>Burkholderiaceae</taxon>
        <taxon>Pandoraea</taxon>
    </lineage>
</organism>
<gene>
    <name evidence="2" type="ORF">SAMEA4530655_00679</name>
</gene>
<evidence type="ECO:0000313" key="2">
    <source>
        <dbReference type="EMBL" id="SNU81868.1"/>
    </source>
</evidence>
<keyword evidence="1" id="KW-0732">Signal</keyword>
<proteinExistence type="predicted"/>
<evidence type="ECO:0000313" key="3">
    <source>
        <dbReference type="Proteomes" id="UP000215126"/>
    </source>
</evidence>
<dbReference type="AlphaFoldDB" id="A0A239SAE7"/>
<sequence>MIRFSIFQVTAICLGLFTQTQAFAYECNESDAYKKGREEIALVRKATMAQYGRAVKFVQDAKGVTFEVALGEVMRTGAADQTRPYDEQLETLGAKIKDIKPDSPQACEALLLLQRQHAHVGQQKIDFVAKLVTGEDSSAR</sequence>
<dbReference type="Proteomes" id="UP000215126">
    <property type="component" value="Chromosome 1"/>
</dbReference>
<accession>A0A239SAE7</accession>
<dbReference type="KEGG" id="pspu:NA29_07690"/>
<feature type="chain" id="PRO_5011705951" evidence="1">
    <location>
        <begin position="25"/>
        <end position="140"/>
    </location>
</feature>
<feature type="signal peptide" evidence="1">
    <location>
        <begin position="1"/>
        <end position="24"/>
    </location>
</feature>
<reference evidence="2 3" key="1">
    <citation type="submission" date="2017-06" db="EMBL/GenBank/DDBJ databases">
        <authorList>
            <consortium name="Pathogen Informatics"/>
        </authorList>
    </citation>
    <scope>NUCLEOTIDE SEQUENCE [LARGE SCALE GENOMIC DNA]</scope>
    <source>
        <strain evidence="2 3">NCTC13161</strain>
    </source>
</reference>
<name>A0A239SAE7_9BURK</name>
<dbReference type="RefSeq" id="WP_039395786.1">
    <property type="nucleotide sequence ID" value="NZ_CABPRX010000001.1"/>
</dbReference>
<dbReference type="OrthoDB" id="9135248at2"/>
<dbReference type="EMBL" id="LT906435">
    <property type="protein sequence ID" value="SNU81868.1"/>
    <property type="molecule type" value="Genomic_DNA"/>
</dbReference>
<evidence type="ECO:0000256" key="1">
    <source>
        <dbReference type="SAM" id="SignalP"/>
    </source>
</evidence>
<dbReference type="STRING" id="93222.NA29_07690"/>
<dbReference type="GeneID" id="88093369"/>
<protein>
    <submittedName>
        <fullName evidence="2">Uncharacterized protein</fullName>
    </submittedName>
</protein>